<evidence type="ECO:0000313" key="8">
    <source>
        <dbReference type="Proteomes" id="UP001497497"/>
    </source>
</evidence>
<evidence type="ECO:0000256" key="4">
    <source>
        <dbReference type="ARBA" id="ARBA00022989"/>
    </source>
</evidence>
<evidence type="ECO:0000256" key="3">
    <source>
        <dbReference type="ARBA" id="ARBA00022692"/>
    </source>
</evidence>
<dbReference type="Gene3D" id="1.10.1450.10">
    <property type="entry name" value="Tetraspanin"/>
    <property type="match status" value="1"/>
</dbReference>
<dbReference type="PIRSF" id="PIRSF002419">
    <property type="entry name" value="Tetraspanin"/>
    <property type="match status" value="1"/>
</dbReference>
<keyword evidence="5 6" id="KW-0472">Membrane</keyword>
<reference evidence="7 8" key="1">
    <citation type="submission" date="2024-04" db="EMBL/GenBank/DDBJ databases">
        <authorList>
            <consortium name="Genoscope - CEA"/>
            <person name="William W."/>
        </authorList>
    </citation>
    <scope>NUCLEOTIDE SEQUENCE [LARGE SCALE GENOMIC DNA]</scope>
</reference>
<feature type="transmembrane region" description="Helical" evidence="6">
    <location>
        <begin position="85"/>
        <end position="110"/>
    </location>
</feature>
<evidence type="ECO:0000256" key="1">
    <source>
        <dbReference type="ARBA" id="ARBA00004141"/>
    </source>
</evidence>
<dbReference type="PRINTS" id="PR00259">
    <property type="entry name" value="TMFOUR"/>
</dbReference>
<comment type="caution">
    <text evidence="7">The sequence shown here is derived from an EMBL/GenBank/DDBJ whole genome shotgun (WGS) entry which is preliminary data.</text>
</comment>
<accession>A0AAV2I5X2</accession>
<comment type="subcellular location">
    <subcellularLocation>
        <location evidence="1 6">Membrane</location>
        <topology evidence="1 6">Multi-pass membrane protein</topology>
    </subcellularLocation>
</comment>
<proteinExistence type="inferred from homology"/>
<dbReference type="AlphaFoldDB" id="A0AAV2I5X2"/>
<feature type="transmembrane region" description="Helical" evidence="6">
    <location>
        <begin position="232"/>
        <end position="258"/>
    </location>
</feature>
<feature type="transmembrane region" description="Helical" evidence="6">
    <location>
        <begin position="12"/>
        <end position="37"/>
    </location>
</feature>
<protein>
    <recommendedName>
        <fullName evidence="6">Tetraspanin</fullName>
    </recommendedName>
</protein>
<evidence type="ECO:0000256" key="2">
    <source>
        <dbReference type="ARBA" id="ARBA00006840"/>
    </source>
</evidence>
<organism evidence="7 8">
    <name type="scientific">Lymnaea stagnalis</name>
    <name type="common">Great pond snail</name>
    <name type="synonym">Helix stagnalis</name>
    <dbReference type="NCBI Taxonomy" id="6523"/>
    <lineage>
        <taxon>Eukaryota</taxon>
        <taxon>Metazoa</taxon>
        <taxon>Spiralia</taxon>
        <taxon>Lophotrochozoa</taxon>
        <taxon>Mollusca</taxon>
        <taxon>Gastropoda</taxon>
        <taxon>Heterobranchia</taxon>
        <taxon>Euthyneura</taxon>
        <taxon>Panpulmonata</taxon>
        <taxon>Hygrophila</taxon>
        <taxon>Lymnaeoidea</taxon>
        <taxon>Lymnaeidae</taxon>
        <taxon>Lymnaea</taxon>
    </lineage>
</organism>
<dbReference type="Proteomes" id="UP001497497">
    <property type="component" value="Unassembled WGS sequence"/>
</dbReference>
<gene>
    <name evidence="7" type="ORF">GSLYS_00014529001</name>
</gene>
<dbReference type="EMBL" id="CAXITT010000404">
    <property type="protein sequence ID" value="CAL1540880.1"/>
    <property type="molecule type" value="Genomic_DNA"/>
</dbReference>
<dbReference type="PANTHER" id="PTHR19282">
    <property type="entry name" value="TETRASPANIN"/>
    <property type="match status" value="1"/>
</dbReference>
<dbReference type="PANTHER" id="PTHR19282:SF534">
    <property type="entry name" value="TETRASPANIN FAMILY-RELATED"/>
    <property type="match status" value="1"/>
</dbReference>
<dbReference type="Pfam" id="PF00335">
    <property type="entry name" value="Tetraspanin"/>
    <property type="match status" value="1"/>
</dbReference>
<dbReference type="SUPFAM" id="SSF48652">
    <property type="entry name" value="Tetraspanin"/>
    <property type="match status" value="1"/>
</dbReference>
<feature type="transmembrane region" description="Helical" evidence="6">
    <location>
        <begin position="57"/>
        <end position="78"/>
    </location>
</feature>
<name>A0AAV2I5X2_LYMST</name>
<evidence type="ECO:0000256" key="6">
    <source>
        <dbReference type="RuleBase" id="RU361218"/>
    </source>
</evidence>
<dbReference type="InterPro" id="IPR018499">
    <property type="entry name" value="Tetraspanin/Peripherin"/>
</dbReference>
<keyword evidence="3 6" id="KW-0812">Transmembrane</keyword>
<evidence type="ECO:0000256" key="5">
    <source>
        <dbReference type="ARBA" id="ARBA00023136"/>
    </source>
</evidence>
<dbReference type="InterPro" id="IPR000301">
    <property type="entry name" value="Tetraspanin_animals"/>
</dbReference>
<dbReference type="GO" id="GO:0005886">
    <property type="term" value="C:plasma membrane"/>
    <property type="evidence" value="ECO:0007669"/>
    <property type="project" value="TreeGrafter"/>
</dbReference>
<dbReference type="InterPro" id="IPR008952">
    <property type="entry name" value="Tetraspanin_EC2_sf"/>
</dbReference>
<sequence length="296" mass="33987">MRTDQKLFCLKVFLTIFLSILWLIGAAIFGVLLWLRLDFWTNEYLELDSSFSRYLNLIYIALAAGAVIVAFSISGLIGGCIKKKWLLVLYLTALAAAMCLTIGAVVYGAVYRDELERTLVKGELLKNLIRTRYNNDYSKRINRAVDIMQSELECCGANHPLDYHQSTWQSLIKNPLSEPNFYVPPSCCKNYLRYEEAAQNCQMYLPQTDKQVSPDIWTTGCQIGLQEFLDKYVVVVISITAVYFVLQVICMVIASYLVHMLNSLYVPQPDDIVYDMAHMQEKSPYPSRGDYRDYYN</sequence>
<keyword evidence="8" id="KW-1185">Reference proteome</keyword>
<keyword evidence="4 6" id="KW-1133">Transmembrane helix</keyword>
<evidence type="ECO:0000313" key="7">
    <source>
        <dbReference type="EMBL" id="CAL1540880.1"/>
    </source>
</evidence>
<comment type="similarity">
    <text evidence="2 6">Belongs to the tetraspanin (TM4SF) family.</text>
</comment>